<comment type="caution">
    <text evidence="1">The sequence shown here is derived from an EMBL/GenBank/DDBJ whole genome shotgun (WGS) entry which is preliminary data.</text>
</comment>
<gene>
    <name evidence="1" type="ORF">GR170_09030</name>
</gene>
<dbReference type="EMBL" id="WUMU01000007">
    <property type="protein sequence ID" value="MXN17978.1"/>
    <property type="molecule type" value="Genomic_DNA"/>
</dbReference>
<accession>A0A6L7G394</accession>
<keyword evidence="2" id="KW-1185">Reference proteome</keyword>
<proteinExistence type="predicted"/>
<dbReference type="RefSeq" id="WP_160893868.1">
    <property type="nucleotide sequence ID" value="NZ_WUMU01000007.1"/>
</dbReference>
<reference evidence="1 2" key="1">
    <citation type="submission" date="2019-12" db="EMBL/GenBank/DDBJ databases">
        <authorList>
            <person name="Li M."/>
        </authorList>
    </citation>
    <scope>NUCLEOTIDE SEQUENCE [LARGE SCALE GENOMIC DNA]</scope>
    <source>
        <strain evidence="1 2">GBMRC 2024</strain>
    </source>
</reference>
<dbReference type="AlphaFoldDB" id="A0A6L7G394"/>
<protein>
    <submittedName>
        <fullName evidence="1">Uncharacterized protein</fullName>
    </submittedName>
</protein>
<sequence length="84" mass="9045">MEPLLLLSAGVFTVPDYDKQLHYLSGAALSVLAEQQQMTPLQTCLFSLGAGLAKEAWDSTGRGDVEMADVAATSFVGCHVRIRF</sequence>
<organism evidence="1 2">
    <name type="scientific">Pseudooceanicola albus</name>
    <dbReference type="NCBI Taxonomy" id="2692189"/>
    <lineage>
        <taxon>Bacteria</taxon>
        <taxon>Pseudomonadati</taxon>
        <taxon>Pseudomonadota</taxon>
        <taxon>Alphaproteobacteria</taxon>
        <taxon>Rhodobacterales</taxon>
        <taxon>Paracoccaceae</taxon>
        <taxon>Pseudooceanicola</taxon>
    </lineage>
</organism>
<evidence type="ECO:0000313" key="2">
    <source>
        <dbReference type="Proteomes" id="UP000477911"/>
    </source>
</evidence>
<dbReference type="Proteomes" id="UP000477911">
    <property type="component" value="Unassembled WGS sequence"/>
</dbReference>
<name>A0A6L7G394_9RHOB</name>
<evidence type="ECO:0000313" key="1">
    <source>
        <dbReference type="EMBL" id="MXN17978.1"/>
    </source>
</evidence>